<sequence>MDGNLMAGLLYIARGLRRIGYLMLKNMFKPPPSVVKMNPSIHARTVLATNSSSMF</sequence>
<proteinExistence type="predicted"/>
<accession>A0A0J9ET82</accession>
<evidence type="ECO:0000313" key="1">
    <source>
        <dbReference type="EMBL" id="KMW68380.1"/>
    </source>
</evidence>
<protein>
    <submittedName>
        <fullName evidence="1">Uncharacterized protein</fullName>
    </submittedName>
</protein>
<dbReference type="EMBL" id="GG749472">
    <property type="protein sequence ID" value="KMW68380.1"/>
    <property type="molecule type" value="Genomic_DNA"/>
</dbReference>
<name>A0A0J9ET82_AJEDA</name>
<organism evidence="1">
    <name type="scientific">Ajellomyces dermatitidis (strain ATCC 18188 / CBS 674.68)</name>
    <name type="common">Blastomyces dermatitidis</name>
    <dbReference type="NCBI Taxonomy" id="653446"/>
    <lineage>
        <taxon>Eukaryota</taxon>
        <taxon>Fungi</taxon>
        <taxon>Dikarya</taxon>
        <taxon>Ascomycota</taxon>
        <taxon>Pezizomycotina</taxon>
        <taxon>Eurotiomycetes</taxon>
        <taxon>Eurotiomycetidae</taxon>
        <taxon>Onygenales</taxon>
        <taxon>Ajellomycetaceae</taxon>
        <taxon>Blastomyces</taxon>
    </lineage>
</organism>
<reference evidence="1" key="1">
    <citation type="submission" date="2010-03" db="EMBL/GenBank/DDBJ databases">
        <title>Annotation of Blastomyces dermatitidis strain ATCC 18188.</title>
        <authorList>
            <consortium name="The Broad Institute Genome Sequencing Platform"/>
            <consortium name="Broad Institute Genome Sequencing Center for Infectious Disease."/>
            <person name="Cuomo C."/>
            <person name="Klein B."/>
            <person name="Sullivan T."/>
            <person name="Heitman J."/>
            <person name="Young S."/>
            <person name="Zeng Q."/>
            <person name="Gargeya S."/>
            <person name="Alvarado L."/>
            <person name="Berlin A.M."/>
            <person name="Chapman S.B."/>
            <person name="Chen Z."/>
            <person name="Freedman E."/>
            <person name="Gellesch M."/>
            <person name="Goldberg J."/>
            <person name="Griggs A."/>
            <person name="Gujja S."/>
            <person name="Heilman E."/>
            <person name="Heiman D."/>
            <person name="Howarth C."/>
            <person name="Mehta T."/>
            <person name="Neiman D."/>
            <person name="Pearson M."/>
            <person name="Roberts A."/>
            <person name="Saif S."/>
            <person name="Shea T."/>
            <person name="Shenoy N."/>
            <person name="Sisk P."/>
            <person name="Stolte C."/>
            <person name="Sykes S."/>
            <person name="White J."/>
            <person name="Yandava C."/>
            <person name="Haas B."/>
            <person name="Nusbaum C."/>
            <person name="Birren B."/>
        </authorList>
    </citation>
    <scope>NUCLEOTIDE SEQUENCE</scope>
    <source>
        <strain evidence="1">ATCC 18188</strain>
    </source>
</reference>
<dbReference type="Proteomes" id="UP000007802">
    <property type="component" value="Unassembled WGS sequence"/>
</dbReference>
<gene>
    <name evidence="1" type="ORF">BDDG_12791</name>
</gene>
<dbReference type="AlphaFoldDB" id="A0A0J9ET82"/>